<evidence type="ECO:0000313" key="3">
    <source>
        <dbReference type="EMBL" id="MBM7694023.1"/>
    </source>
</evidence>
<sequence>MNISREREESYTQNAPFRTDSRSTILYEVDSFVAYVTLNREKNLNAVNSSMLARLAEVVGDIKHNKQVRAVVFSGAGKRAFSVGKDLQERRESTPQQAIEFNERLNTVLNAIESLPQPTIAAINGYAFGLGLELALACDFRIGIEQTLMGFTEAGFGLIPGGGGTQRLPRLIGESKALELILTAKRISSAEAHSYGLLTKAAAKNIFDEVCQDFVKLLLENAPIAVQQAKYAVKQGMKESFQQALQIEERAFHAAVFTEDSQEALDAYMEKRKPVFRAK</sequence>
<dbReference type="InterPro" id="IPR014748">
    <property type="entry name" value="Enoyl-CoA_hydra_C"/>
</dbReference>
<reference evidence="3 4" key="1">
    <citation type="submission" date="2021-01" db="EMBL/GenBank/DDBJ databases">
        <title>Genomic Encyclopedia of Type Strains, Phase IV (KMG-IV): sequencing the most valuable type-strain genomes for metagenomic binning, comparative biology and taxonomic classification.</title>
        <authorList>
            <person name="Goeker M."/>
        </authorList>
    </citation>
    <scope>NUCLEOTIDE SEQUENCE [LARGE SCALE GENOMIC DNA]</scope>
    <source>
        <strain evidence="3 4">DSM 105482</strain>
    </source>
</reference>
<comment type="caution">
    <text evidence="3">The sequence shown here is derived from an EMBL/GenBank/DDBJ whole genome shotgun (WGS) entry which is preliminary data.</text>
</comment>
<dbReference type="Proteomes" id="UP000823486">
    <property type="component" value="Unassembled WGS sequence"/>
</dbReference>
<evidence type="ECO:0000256" key="1">
    <source>
        <dbReference type="ARBA" id="ARBA00005254"/>
    </source>
</evidence>
<evidence type="ECO:0000256" key="2">
    <source>
        <dbReference type="ARBA" id="ARBA00023239"/>
    </source>
</evidence>
<dbReference type="Gene3D" id="3.90.226.10">
    <property type="entry name" value="2-enoyl-CoA Hydratase, Chain A, domain 1"/>
    <property type="match status" value="1"/>
</dbReference>
<dbReference type="PANTHER" id="PTHR11941:SF54">
    <property type="entry name" value="ENOYL-COA HYDRATASE, MITOCHONDRIAL"/>
    <property type="match status" value="1"/>
</dbReference>
<dbReference type="RefSeq" id="WP_204545473.1">
    <property type="nucleotide sequence ID" value="NZ_JAFBFI010000017.1"/>
</dbReference>
<protein>
    <submittedName>
        <fullName evidence="3">Enoyl-CoA hydratase/carnithine racemase</fullName>
    </submittedName>
</protein>
<name>A0ABS2QLG8_9BACI</name>
<comment type="similarity">
    <text evidence="1">Belongs to the enoyl-CoA hydratase/isomerase family.</text>
</comment>
<dbReference type="Pfam" id="PF00378">
    <property type="entry name" value="ECH_1"/>
    <property type="match status" value="1"/>
</dbReference>
<evidence type="ECO:0000313" key="4">
    <source>
        <dbReference type="Proteomes" id="UP000823486"/>
    </source>
</evidence>
<dbReference type="CDD" id="cd06558">
    <property type="entry name" value="crotonase-like"/>
    <property type="match status" value="1"/>
</dbReference>
<dbReference type="EMBL" id="JAFBFI010000017">
    <property type="protein sequence ID" value="MBM7694023.1"/>
    <property type="molecule type" value="Genomic_DNA"/>
</dbReference>
<dbReference type="Gene3D" id="1.10.12.10">
    <property type="entry name" value="Lyase 2-enoyl-coa Hydratase, Chain A, domain 2"/>
    <property type="match status" value="1"/>
</dbReference>
<organism evidence="3 4">
    <name type="scientific">Peribacillus deserti</name>
    <dbReference type="NCBI Taxonomy" id="673318"/>
    <lineage>
        <taxon>Bacteria</taxon>
        <taxon>Bacillati</taxon>
        <taxon>Bacillota</taxon>
        <taxon>Bacilli</taxon>
        <taxon>Bacillales</taxon>
        <taxon>Bacillaceae</taxon>
        <taxon>Peribacillus</taxon>
    </lineage>
</organism>
<proteinExistence type="inferred from homology"/>
<keyword evidence="4" id="KW-1185">Reference proteome</keyword>
<dbReference type="InterPro" id="IPR029045">
    <property type="entry name" value="ClpP/crotonase-like_dom_sf"/>
</dbReference>
<keyword evidence="2" id="KW-0456">Lyase</keyword>
<dbReference type="InterPro" id="IPR001753">
    <property type="entry name" value="Enoyl-CoA_hydra/iso"/>
</dbReference>
<gene>
    <name evidence="3" type="ORF">JOC77_003467</name>
</gene>
<dbReference type="PANTHER" id="PTHR11941">
    <property type="entry name" value="ENOYL-COA HYDRATASE-RELATED"/>
    <property type="match status" value="1"/>
</dbReference>
<accession>A0ABS2QLG8</accession>
<dbReference type="SUPFAM" id="SSF52096">
    <property type="entry name" value="ClpP/crotonase"/>
    <property type="match status" value="1"/>
</dbReference>